<evidence type="ECO:0000313" key="1">
    <source>
        <dbReference type="EMBL" id="MBB3219815.1"/>
    </source>
</evidence>
<evidence type="ECO:0000313" key="3">
    <source>
        <dbReference type="Proteomes" id="UP000298763"/>
    </source>
</evidence>
<dbReference type="Proteomes" id="UP000298763">
    <property type="component" value="Chromosome"/>
</dbReference>
<dbReference type="EMBL" id="JACHXS010000001">
    <property type="protein sequence ID" value="MBB3219815.1"/>
    <property type="molecule type" value="Genomic_DNA"/>
</dbReference>
<dbReference type="Proteomes" id="UP000584325">
    <property type="component" value="Unassembled WGS sequence"/>
</dbReference>
<name>A0A4P8HN73_9BURK</name>
<proteinExistence type="predicted"/>
<reference evidence="1 4" key="2">
    <citation type="submission" date="2020-08" db="EMBL/GenBank/DDBJ databases">
        <title>Genomic Encyclopedia of Type Strains, Phase III (KMG-III): the genomes of soil and plant-associated and newly described type strains.</title>
        <authorList>
            <person name="Whitman W."/>
        </authorList>
    </citation>
    <scope>NUCLEOTIDE SEQUENCE [LARGE SCALE GENOMIC DNA]</scope>
    <source>
        <strain evidence="1 4">CECT 7753</strain>
    </source>
</reference>
<keyword evidence="3" id="KW-1185">Reference proteome</keyword>
<gene>
    <name evidence="2" type="ORF">FCL38_05000</name>
    <name evidence="1" type="ORF">FHS02_000602</name>
</gene>
<reference evidence="2 3" key="1">
    <citation type="submission" date="2019-05" db="EMBL/GenBank/DDBJ databases">
        <title>Draft Genome Sequences of Six Type Strains of the Genus Massilia.</title>
        <authorList>
            <person name="Miess H."/>
            <person name="Frediansyhah A."/>
            <person name="Gross H."/>
        </authorList>
    </citation>
    <scope>NUCLEOTIDE SEQUENCE [LARGE SCALE GENOMIC DNA]</scope>
    <source>
        <strain evidence="2 3">DSMZ 26121</strain>
    </source>
</reference>
<dbReference type="RefSeq" id="WP_137312738.1">
    <property type="nucleotide sequence ID" value="NZ_CP040017.1"/>
</dbReference>
<protein>
    <submittedName>
        <fullName evidence="1">Uncharacterized protein</fullName>
    </submittedName>
</protein>
<dbReference type="AlphaFoldDB" id="A0A4P8HN73"/>
<dbReference type="EMBL" id="CP040017">
    <property type="protein sequence ID" value="QCP09852.1"/>
    <property type="molecule type" value="Genomic_DNA"/>
</dbReference>
<evidence type="ECO:0000313" key="4">
    <source>
        <dbReference type="Proteomes" id="UP000584325"/>
    </source>
</evidence>
<accession>A0A4P8HN73</accession>
<evidence type="ECO:0000313" key="2">
    <source>
        <dbReference type="EMBL" id="QCP09852.1"/>
    </source>
</evidence>
<organism evidence="1 4">
    <name type="scientific">Pseudoduganella umbonata</name>
    <dbReference type="NCBI Taxonomy" id="864828"/>
    <lineage>
        <taxon>Bacteria</taxon>
        <taxon>Pseudomonadati</taxon>
        <taxon>Pseudomonadota</taxon>
        <taxon>Betaproteobacteria</taxon>
        <taxon>Burkholderiales</taxon>
        <taxon>Oxalobacteraceae</taxon>
        <taxon>Telluria group</taxon>
        <taxon>Pseudoduganella</taxon>
    </lineage>
</organism>
<sequence>MFNNPNASAMVSKYGFAARFNAFYAKAISIHRDKMPQLKAMQDDDVSIWLTQLDVPAGPIFKWQVRGRLQWLTNQIG</sequence>